<dbReference type="Gene3D" id="3.60.40.10">
    <property type="entry name" value="PPM-type phosphatase domain"/>
    <property type="match status" value="1"/>
</dbReference>
<feature type="domain" description="PPM-type phosphatase" evidence="1">
    <location>
        <begin position="12"/>
        <end position="248"/>
    </location>
</feature>
<dbReference type="PANTHER" id="PTHR13832:SF827">
    <property type="entry name" value="PROTEIN PHOSPHATASE 1L"/>
    <property type="match status" value="1"/>
</dbReference>
<dbReference type="PANTHER" id="PTHR13832">
    <property type="entry name" value="PROTEIN PHOSPHATASE 2C"/>
    <property type="match status" value="1"/>
</dbReference>
<dbReference type="SMART" id="SM00332">
    <property type="entry name" value="PP2Cc"/>
    <property type="match status" value="1"/>
</dbReference>
<dbReference type="Proteomes" id="UP000191820">
    <property type="component" value="Chromosome"/>
</dbReference>
<dbReference type="Pfam" id="PF13672">
    <property type="entry name" value="PP2C_2"/>
    <property type="match status" value="1"/>
</dbReference>
<proteinExistence type="predicted"/>
<dbReference type="CDD" id="cd00143">
    <property type="entry name" value="PP2Cc"/>
    <property type="match status" value="1"/>
</dbReference>
<evidence type="ECO:0000313" key="3">
    <source>
        <dbReference type="Proteomes" id="UP000191820"/>
    </source>
</evidence>
<evidence type="ECO:0000259" key="1">
    <source>
        <dbReference type="PROSITE" id="PS51746"/>
    </source>
</evidence>
<dbReference type="SMART" id="SM00331">
    <property type="entry name" value="PP2C_SIG"/>
    <property type="match status" value="1"/>
</dbReference>
<accession>A0ABM6JKE7</accession>
<dbReference type="InterPro" id="IPR015655">
    <property type="entry name" value="PP2C"/>
</dbReference>
<organism evidence="2 3">
    <name type="scientific">Shewanella japonica</name>
    <dbReference type="NCBI Taxonomy" id="93973"/>
    <lineage>
        <taxon>Bacteria</taxon>
        <taxon>Pseudomonadati</taxon>
        <taxon>Pseudomonadota</taxon>
        <taxon>Gammaproteobacteria</taxon>
        <taxon>Alteromonadales</taxon>
        <taxon>Shewanellaceae</taxon>
        <taxon>Shewanella</taxon>
    </lineage>
</organism>
<dbReference type="EMBL" id="CP020472">
    <property type="protein sequence ID" value="ARD22748.1"/>
    <property type="molecule type" value="Genomic_DNA"/>
</dbReference>
<dbReference type="SUPFAM" id="SSF81606">
    <property type="entry name" value="PP2C-like"/>
    <property type="match status" value="1"/>
</dbReference>
<evidence type="ECO:0000313" key="2">
    <source>
        <dbReference type="EMBL" id="ARD22748.1"/>
    </source>
</evidence>
<protein>
    <submittedName>
        <fullName evidence="2">Serine/threonine protein phosphatase</fullName>
    </submittedName>
</protein>
<gene>
    <name evidence="2" type="ORF">SJ2017_2458</name>
</gene>
<keyword evidence="3" id="KW-1185">Reference proteome</keyword>
<dbReference type="InterPro" id="IPR001932">
    <property type="entry name" value="PPM-type_phosphatase-like_dom"/>
</dbReference>
<dbReference type="PROSITE" id="PS51746">
    <property type="entry name" value="PPM_2"/>
    <property type="match status" value="1"/>
</dbReference>
<dbReference type="InterPro" id="IPR036457">
    <property type="entry name" value="PPM-type-like_dom_sf"/>
</dbReference>
<sequence length="275" mass="30009">MEYSRLSEGAKYVHLSQALTHRGTVREINEDAMLELPHIGVWVVADGMGGHAAGDVASQLVIDNIQQAVDGLSPELISVDILKLALQNSNTQLQQMSQTDFEGKVAGSTVVVLWLYQGDYHLLWVGDSRIYLLRQQKMTMITKDHSQVNDMVDEGLLAAEDAESHPLANVITRAVGVDSQLDIDYRTGKVVEGDTFLLCSDGLNKELSDTEIEATINSGNIIDSGLALLHASLVRNARDNVTCILVKNTQVTSGLSSKDISESNDDFDKTIPVFI</sequence>
<name>A0ABM6JKE7_9GAMM</name>
<reference evidence="2 3" key="1">
    <citation type="submission" date="2017-03" db="EMBL/GenBank/DDBJ databases">
        <title>Genome sequencing of Shewanella japonica KCTC 22435.</title>
        <authorList>
            <person name="Kim K.M."/>
        </authorList>
    </citation>
    <scope>NUCLEOTIDE SEQUENCE [LARGE SCALE GENOMIC DNA]</scope>
    <source>
        <strain evidence="2 3">KCTC 22435</strain>
    </source>
</reference>